<dbReference type="KEGG" id="vg:62681215"/>
<sequence length="87" mass="9547">MSIALILAVCTPLISGGDECTHHYVKMYDTPAQCVAVMDRNQQKLDDRYLACQSADAMWLIDRTNGRSAEQIIADLNASIPYQGGAK</sequence>
<reference evidence="1 2" key="1">
    <citation type="submission" date="2020-04" db="EMBL/GenBank/DDBJ databases">
        <title>Characterization and complete genome analysis of a novel phage JC01 infecting Cronobacter sakazakii.</title>
        <authorList>
            <person name="Jiang J."/>
            <person name="Zhao C."/>
            <person name="Tie D."/>
            <person name="Li Z."/>
        </authorList>
    </citation>
    <scope>NUCLEOTIDE SEQUENCE [LARGE SCALE GENOMIC DNA]</scope>
</reference>
<name>A0A6M3YKH3_9CAUD</name>
<evidence type="ECO:0000313" key="1">
    <source>
        <dbReference type="EMBL" id="QJI52264.1"/>
    </source>
</evidence>
<dbReference type="GeneID" id="62681215"/>
<organism evidence="1 2">
    <name type="scientific">Cronobacter phage JC01</name>
    <dbReference type="NCBI Taxonomy" id="2729575"/>
    <lineage>
        <taxon>Viruses</taxon>
        <taxon>Duplodnaviria</taxon>
        <taxon>Heunggongvirae</taxon>
        <taxon>Uroviricota</taxon>
        <taxon>Caudoviricetes</taxon>
        <taxon>Casjensviridae</taxon>
        <taxon>Jacunavirus</taxon>
        <taxon>Jacunavirus JC01</taxon>
    </lineage>
</organism>
<dbReference type="RefSeq" id="YP_009998624.1">
    <property type="nucleotide sequence ID" value="NC_052989.1"/>
</dbReference>
<accession>A0A6M3YKH3</accession>
<evidence type="ECO:0000313" key="2">
    <source>
        <dbReference type="Proteomes" id="UP000502753"/>
    </source>
</evidence>
<proteinExistence type="predicted"/>
<keyword evidence="2" id="KW-1185">Reference proteome</keyword>
<protein>
    <submittedName>
        <fullName evidence="1">Uncharacterized protein</fullName>
    </submittedName>
</protein>
<dbReference type="EMBL" id="MT330372">
    <property type="protein sequence ID" value="QJI52264.1"/>
    <property type="molecule type" value="Genomic_DNA"/>
</dbReference>
<dbReference type="Proteomes" id="UP000502753">
    <property type="component" value="Segment"/>
</dbReference>